<keyword evidence="3" id="KW-1185">Reference proteome</keyword>
<sequence length="55" mass="5942">MGKGKDWGKDGEGDRGKHRKKVTCSGCRGDKTVEETRDGKVVKRSCPLCGGKGYV</sequence>
<feature type="region of interest" description="Disordered" evidence="1">
    <location>
        <begin position="1"/>
        <end position="23"/>
    </location>
</feature>
<dbReference type="SUPFAM" id="SSF57938">
    <property type="entry name" value="DnaJ/Hsp40 cysteine-rich domain"/>
    <property type="match status" value="1"/>
</dbReference>
<evidence type="ECO:0000313" key="3">
    <source>
        <dbReference type="Proteomes" id="UP000539313"/>
    </source>
</evidence>
<accession>A0A7W3R6N3</accession>
<dbReference type="EMBL" id="JACJII010000001">
    <property type="protein sequence ID" value="MBA9001726.1"/>
    <property type="molecule type" value="Genomic_DNA"/>
</dbReference>
<evidence type="ECO:0000313" key="2">
    <source>
        <dbReference type="EMBL" id="MBA9001726.1"/>
    </source>
</evidence>
<organism evidence="2 3">
    <name type="scientific">Thermomonospora cellulosilytica</name>
    <dbReference type="NCBI Taxonomy" id="1411118"/>
    <lineage>
        <taxon>Bacteria</taxon>
        <taxon>Bacillati</taxon>
        <taxon>Actinomycetota</taxon>
        <taxon>Actinomycetes</taxon>
        <taxon>Streptosporangiales</taxon>
        <taxon>Thermomonosporaceae</taxon>
        <taxon>Thermomonospora</taxon>
    </lineage>
</organism>
<comment type="caution">
    <text evidence="2">The sequence shown here is derived from an EMBL/GenBank/DDBJ whole genome shotgun (WGS) entry which is preliminary data.</text>
</comment>
<feature type="compositionally biased region" description="Basic and acidic residues" evidence="1">
    <location>
        <begin position="1"/>
        <end position="15"/>
    </location>
</feature>
<dbReference type="AlphaFoldDB" id="A0A7W3R6N3"/>
<proteinExistence type="predicted"/>
<dbReference type="Proteomes" id="UP000539313">
    <property type="component" value="Unassembled WGS sequence"/>
</dbReference>
<evidence type="ECO:0000256" key="1">
    <source>
        <dbReference type="SAM" id="MobiDB-lite"/>
    </source>
</evidence>
<reference evidence="2 3" key="1">
    <citation type="submission" date="2020-08" db="EMBL/GenBank/DDBJ databases">
        <title>Sequencing the genomes of 1000 actinobacteria strains.</title>
        <authorList>
            <person name="Klenk H.-P."/>
        </authorList>
    </citation>
    <scope>NUCLEOTIDE SEQUENCE [LARGE SCALE GENOMIC DNA]</scope>
    <source>
        <strain evidence="2 3">DSM 45823</strain>
    </source>
</reference>
<gene>
    <name evidence="2" type="ORF">HNR21_000608</name>
</gene>
<dbReference type="InterPro" id="IPR036410">
    <property type="entry name" value="HSP_DnaJ_Cys-rich_dom_sf"/>
</dbReference>
<name>A0A7W3R6N3_9ACTN</name>
<protein>
    <submittedName>
        <fullName evidence="2">DnaJ-class molecular chaperone</fullName>
    </submittedName>
</protein>